<accession>A0A5E4UJC2</accession>
<reference evidence="2 3" key="1">
    <citation type="submission" date="2019-08" db="EMBL/GenBank/DDBJ databases">
        <authorList>
            <person name="Peeters C."/>
        </authorList>
    </citation>
    <scope>NUCLEOTIDE SEQUENCE [LARGE SCALE GENOMIC DNA]</scope>
    <source>
        <strain evidence="2 3">LMG 31108</strain>
    </source>
</reference>
<name>A0A5E4UJC2_9BURK</name>
<dbReference type="Proteomes" id="UP000406256">
    <property type="component" value="Unassembled WGS sequence"/>
</dbReference>
<gene>
    <name evidence="2" type="ORF">PAN31108_02062</name>
</gene>
<dbReference type="SMART" id="SM00530">
    <property type="entry name" value="HTH_XRE"/>
    <property type="match status" value="1"/>
</dbReference>
<dbReference type="PROSITE" id="PS50943">
    <property type="entry name" value="HTH_CROC1"/>
    <property type="match status" value="1"/>
</dbReference>
<dbReference type="CDD" id="cd00093">
    <property type="entry name" value="HTH_XRE"/>
    <property type="match status" value="1"/>
</dbReference>
<keyword evidence="3" id="KW-1185">Reference proteome</keyword>
<dbReference type="InterPro" id="IPR010982">
    <property type="entry name" value="Lambda_DNA-bd_dom_sf"/>
</dbReference>
<dbReference type="InterPro" id="IPR001387">
    <property type="entry name" value="Cro/C1-type_HTH"/>
</dbReference>
<dbReference type="EMBL" id="CABPSB010000005">
    <property type="protein sequence ID" value="VVD99632.1"/>
    <property type="molecule type" value="Genomic_DNA"/>
</dbReference>
<dbReference type="Pfam" id="PF01381">
    <property type="entry name" value="HTH_3"/>
    <property type="match status" value="1"/>
</dbReference>
<feature type="domain" description="HTH cro/C1-type" evidence="1">
    <location>
        <begin position="27"/>
        <end position="81"/>
    </location>
</feature>
<proteinExistence type="predicted"/>
<protein>
    <submittedName>
        <fullName evidence="2">XRE family transcriptional regulator</fullName>
    </submittedName>
</protein>
<dbReference type="RefSeq" id="WP_246183872.1">
    <property type="nucleotide sequence ID" value="NZ_CABPSB010000005.1"/>
</dbReference>
<evidence type="ECO:0000259" key="1">
    <source>
        <dbReference type="PROSITE" id="PS50943"/>
    </source>
</evidence>
<dbReference type="Gene3D" id="1.10.260.40">
    <property type="entry name" value="lambda repressor-like DNA-binding domains"/>
    <property type="match status" value="1"/>
</dbReference>
<evidence type="ECO:0000313" key="3">
    <source>
        <dbReference type="Proteomes" id="UP000406256"/>
    </source>
</evidence>
<sequence>MKLWPVQNDRMPHPIHDPKYQVFRQMLLDARKEKGLQQVEVAECLGKTQSFVSKYERGERRLDFCEFIEVAAALEINPVEFIKRYRQHIENT</sequence>
<dbReference type="AlphaFoldDB" id="A0A5E4UJC2"/>
<dbReference type="SUPFAM" id="SSF47413">
    <property type="entry name" value="lambda repressor-like DNA-binding domains"/>
    <property type="match status" value="1"/>
</dbReference>
<dbReference type="GO" id="GO:0003677">
    <property type="term" value="F:DNA binding"/>
    <property type="evidence" value="ECO:0007669"/>
    <property type="project" value="InterPro"/>
</dbReference>
<evidence type="ECO:0000313" key="2">
    <source>
        <dbReference type="EMBL" id="VVD99632.1"/>
    </source>
</evidence>
<organism evidence="2 3">
    <name type="scientific">Pandoraea anhela</name>
    <dbReference type="NCBI Taxonomy" id="2508295"/>
    <lineage>
        <taxon>Bacteria</taxon>
        <taxon>Pseudomonadati</taxon>
        <taxon>Pseudomonadota</taxon>
        <taxon>Betaproteobacteria</taxon>
        <taxon>Burkholderiales</taxon>
        <taxon>Burkholderiaceae</taxon>
        <taxon>Pandoraea</taxon>
    </lineage>
</organism>